<dbReference type="Proteomes" id="UP000291338">
    <property type="component" value="Unassembled WGS sequence"/>
</dbReference>
<dbReference type="AlphaFoldDB" id="A0A4Q7IIC4"/>
<keyword evidence="1" id="KW-0812">Transmembrane</keyword>
<organism evidence="2 3">
    <name type="scientific">Pseudoalteromonas phenolica</name>
    <dbReference type="NCBI Taxonomy" id="161398"/>
    <lineage>
        <taxon>Bacteria</taxon>
        <taxon>Pseudomonadati</taxon>
        <taxon>Pseudomonadota</taxon>
        <taxon>Gammaproteobacteria</taxon>
        <taxon>Alteromonadales</taxon>
        <taxon>Pseudoalteromonadaceae</taxon>
        <taxon>Pseudoalteromonas</taxon>
    </lineage>
</organism>
<gene>
    <name evidence="2" type="ORF">C1E23_20050</name>
</gene>
<feature type="transmembrane region" description="Helical" evidence="1">
    <location>
        <begin position="57"/>
        <end position="78"/>
    </location>
</feature>
<feature type="transmembrane region" description="Helical" evidence="1">
    <location>
        <begin position="112"/>
        <end position="132"/>
    </location>
</feature>
<keyword evidence="1" id="KW-1133">Transmembrane helix</keyword>
<accession>A0A4Q7IIC4</accession>
<protein>
    <recommendedName>
        <fullName evidence="4">DUF4345 domain-containing protein</fullName>
    </recommendedName>
</protein>
<dbReference type="EMBL" id="PPSX01000104">
    <property type="protein sequence ID" value="RZQ51361.1"/>
    <property type="molecule type" value="Genomic_DNA"/>
</dbReference>
<evidence type="ECO:0000313" key="3">
    <source>
        <dbReference type="Proteomes" id="UP000291338"/>
    </source>
</evidence>
<reference evidence="2 3" key="1">
    <citation type="submission" date="2018-01" db="EMBL/GenBank/DDBJ databases">
        <title>Co-occurrence of chitin degradation, pigmentation and bioactivity in marine Pseudoalteromonas.</title>
        <authorList>
            <person name="Paulsen S."/>
            <person name="Gram L."/>
            <person name="Machado H."/>
        </authorList>
    </citation>
    <scope>NUCLEOTIDE SEQUENCE [LARGE SCALE GENOMIC DNA]</scope>
    <source>
        <strain evidence="2 3">S3898</strain>
    </source>
</reference>
<dbReference type="Pfam" id="PF19851">
    <property type="entry name" value="DUF6326"/>
    <property type="match status" value="1"/>
</dbReference>
<proteinExistence type="predicted"/>
<evidence type="ECO:0000313" key="2">
    <source>
        <dbReference type="EMBL" id="RZQ51361.1"/>
    </source>
</evidence>
<feature type="transmembrane region" description="Helical" evidence="1">
    <location>
        <begin position="12"/>
        <end position="28"/>
    </location>
</feature>
<dbReference type="InterPro" id="IPR046289">
    <property type="entry name" value="DUF6326"/>
</dbReference>
<comment type="caution">
    <text evidence="2">The sequence shown here is derived from an EMBL/GenBank/DDBJ whole genome shotgun (WGS) entry which is preliminary data.</text>
</comment>
<name>A0A4Q7IIC4_9GAMM</name>
<feature type="transmembrane region" description="Helical" evidence="1">
    <location>
        <begin position="85"/>
        <end position="106"/>
    </location>
</feature>
<sequence>MSKLSDFEINIKIKLSAIWSAVLSLYIYCDYFELYRPGKLESMIEGTAFFGKVSQEVVLGLSSILLVTSLMICLSVLLSPKINKVINILVGAIMTLMMAYICYFDGWYFYKMYAAVEAFLTLIVVWLAWNWPKEQSANNPSK</sequence>
<keyword evidence="1" id="KW-0472">Membrane</keyword>
<evidence type="ECO:0008006" key="4">
    <source>
        <dbReference type="Google" id="ProtNLM"/>
    </source>
</evidence>
<evidence type="ECO:0000256" key="1">
    <source>
        <dbReference type="SAM" id="Phobius"/>
    </source>
</evidence>
<dbReference type="RefSeq" id="WP_130257244.1">
    <property type="nucleotide sequence ID" value="NZ_PPSX01000104.1"/>
</dbReference>